<protein>
    <recommendedName>
        <fullName evidence="1">HNH nuclease domain-containing protein</fullName>
    </recommendedName>
</protein>
<accession>A0ABX0PS58</accession>
<proteinExistence type="predicted"/>
<organism evidence="2 3">
    <name type="scientific">Billgrantia bachuensis</name>
    <dbReference type="NCBI Taxonomy" id="2717286"/>
    <lineage>
        <taxon>Bacteria</taxon>
        <taxon>Pseudomonadati</taxon>
        <taxon>Pseudomonadota</taxon>
        <taxon>Gammaproteobacteria</taxon>
        <taxon>Oceanospirillales</taxon>
        <taxon>Halomonadaceae</taxon>
        <taxon>Billgrantia</taxon>
    </lineage>
</organism>
<dbReference type="InterPro" id="IPR044930">
    <property type="entry name" value="Homing_endonuclease_His-Me"/>
</dbReference>
<reference evidence="2 3" key="1">
    <citation type="submission" date="2020-03" db="EMBL/GenBank/DDBJ databases">
        <title>Identification of Halomonas strains.</title>
        <authorList>
            <person name="Xiao Z."/>
            <person name="Dong F."/>
            <person name="Wang Z."/>
            <person name="Zhao J.-Y."/>
        </authorList>
    </citation>
    <scope>NUCLEOTIDE SEQUENCE [LARGE SCALE GENOMIC DNA]</scope>
    <source>
        <strain evidence="2 3">DX6</strain>
    </source>
</reference>
<dbReference type="SUPFAM" id="SSF54060">
    <property type="entry name" value="His-Me finger endonucleases"/>
    <property type="match status" value="1"/>
</dbReference>
<dbReference type="Pfam" id="PF13392">
    <property type="entry name" value="HNH_3"/>
    <property type="match status" value="1"/>
</dbReference>
<evidence type="ECO:0000313" key="2">
    <source>
        <dbReference type="EMBL" id="NIC05759.1"/>
    </source>
</evidence>
<dbReference type="Gene3D" id="3.90.75.10">
    <property type="entry name" value="Homing Intron 3 (I-ppo) Encoded Endonuclease, Chain A"/>
    <property type="match status" value="1"/>
</dbReference>
<comment type="caution">
    <text evidence="2">The sequence shown here is derived from an EMBL/GenBank/DDBJ whole genome shotgun (WGS) entry which is preliminary data.</text>
</comment>
<gene>
    <name evidence="2" type="ORF">HBJ55_10010</name>
</gene>
<dbReference type="InterPro" id="IPR044925">
    <property type="entry name" value="His-Me_finger_sf"/>
</dbReference>
<name>A0ABX0PS58_9GAMM</name>
<dbReference type="InterPro" id="IPR003615">
    <property type="entry name" value="HNH_nuc"/>
</dbReference>
<dbReference type="EMBL" id="JAAQTO010000024">
    <property type="protein sequence ID" value="NIC05759.1"/>
    <property type="molecule type" value="Genomic_DNA"/>
</dbReference>
<dbReference type="Proteomes" id="UP001318321">
    <property type="component" value="Unassembled WGS sequence"/>
</dbReference>
<dbReference type="RefSeq" id="WP_167113686.1">
    <property type="nucleotide sequence ID" value="NZ_JAAQTO010000024.1"/>
</dbReference>
<keyword evidence="3" id="KW-1185">Reference proteome</keyword>
<dbReference type="SUPFAM" id="SSF64496">
    <property type="entry name" value="DNA-binding domain of intron-encoded endonucleases"/>
    <property type="match status" value="1"/>
</dbReference>
<evidence type="ECO:0000313" key="3">
    <source>
        <dbReference type="Proteomes" id="UP001318321"/>
    </source>
</evidence>
<evidence type="ECO:0000259" key="1">
    <source>
        <dbReference type="Pfam" id="PF13392"/>
    </source>
</evidence>
<sequence length="175" mass="18775">MEGRTIGAHRVAYCKANGLQLASIDGLVVRHKCDNKSCVNPAHLEVGDHSDNIRDAIERGRYRGNYSGKKFTLLGPDGLLHDFIGQKAATIATGLSQGTISSLVCGRSRSCKGWSLPPGMSEAKPGLTVEKVRAIRARFVWGCKVNGPNALAREYGVSRSAITSCVKGITWGYVS</sequence>
<feature type="domain" description="HNH nuclease" evidence="1">
    <location>
        <begin position="8"/>
        <end position="52"/>
    </location>
</feature>